<protein>
    <submittedName>
        <fullName evidence="3">Uncharacterized protein</fullName>
    </submittedName>
</protein>
<feature type="region of interest" description="Disordered" evidence="1">
    <location>
        <begin position="245"/>
        <end position="267"/>
    </location>
</feature>
<gene>
    <name evidence="3" type="ORF">CORC01_13808</name>
</gene>
<feature type="region of interest" description="Disordered" evidence="1">
    <location>
        <begin position="96"/>
        <end position="133"/>
    </location>
</feature>
<dbReference type="EMBL" id="MJBS01000215">
    <property type="protein sequence ID" value="OHE90893.1"/>
    <property type="molecule type" value="Genomic_DNA"/>
</dbReference>
<keyword evidence="2" id="KW-0732">Signal</keyword>
<keyword evidence="4" id="KW-1185">Reference proteome</keyword>
<feature type="chain" id="PRO_5009601962" evidence="2">
    <location>
        <begin position="24"/>
        <end position="267"/>
    </location>
</feature>
<feature type="region of interest" description="Disordered" evidence="1">
    <location>
        <begin position="167"/>
        <end position="228"/>
    </location>
</feature>
<evidence type="ECO:0000313" key="4">
    <source>
        <dbReference type="Proteomes" id="UP000176998"/>
    </source>
</evidence>
<feature type="signal peptide" evidence="2">
    <location>
        <begin position="1"/>
        <end position="23"/>
    </location>
</feature>
<accession>A0A1G4APB0</accession>
<evidence type="ECO:0000256" key="1">
    <source>
        <dbReference type="SAM" id="MobiDB-lite"/>
    </source>
</evidence>
<dbReference type="OrthoDB" id="4847167at2759"/>
<dbReference type="Proteomes" id="UP000176998">
    <property type="component" value="Unassembled WGS sequence"/>
</dbReference>
<dbReference type="AlphaFoldDB" id="A0A1G4APB0"/>
<reference evidence="3 4" key="1">
    <citation type="submission" date="2016-09" db="EMBL/GenBank/DDBJ databases">
        <authorList>
            <person name="Capua I."/>
            <person name="De Benedictis P."/>
            <person name="Joannis T."/>
            <person name="Lombin L.H."/>
            <person name="Cattoli G."/>
        </authorList>
    </citation>
    <scope>NUCLEOTIDE SEQUENCE [LARGE SCALE GENOMIC DNA]</scope>
    <source>
        <strain evidence="3 4">IMI 309357</strain>
    </source>
</reference>
<comment type="caution">
    <text evidence="3">The sequence shown here is derived from an EMBL/GenBank/DDBJ whole genome shotgun (WGS) entry which is preliminary data.</text>
</comment>
<name>A0A1G4APB0_9PEZI</name>
<evidence type="ECO:0000313" key="3">
    <source>
        <dbReference type="EMBL" id="OHE90893.1"/>
    </source>
</evidence>
<organism evidence="3 4">
    <name type="scientific">Colletotrichum orchidophilum</name>
    <dbReference type="NCBI Taxonomy" id="1209926"/>
    <lineage>
        <taxon>Eukaryota</taxon>
        <taxon>Fungi</taxon>
        <taxon>Dikarya</taxon>
        <taxon>Ascomycota</taxon>
        <taxon>Pezizomycotina</taxon>
        <taxon>Sordariomycetes</taxon>
        <taxon>Hypocreomycetidae</taxon>
        <taxon>Glomerellales</taxon>
        <taxon>Glomerellaceae</taxon>
        <taxon>Colletotrichum</taxon>
    </lineage>
</organism>
<dbReference type="RefSeq" id="XP_022468067.1">
    <property type="nucleotide sequence ID" value="XM_022625424.1"/>
</dbReference>
<feature type="compositionally biased region" description="Low complexity" evidence="1">
    <location>
        <begin position="245"/>
        <end position="257"/>
    </location>
</feature>
<evidence type="ECO:0000256" key="2">
    <source>
        <dbReference type="SAM" id="SignalP"/>
    </source>
</evidence>
<proteinExistence type="predicted"/>
<dbReference type="GeneID" id="34566934"/>
<feature type="compositionally biased region" description="Basic and acidic residues" evidence="1">
    <location>
        <begin position="181"/>
        <end position="197"/>
    </location>
</feature>
<sequence length="267" mass="27899">MPSQTSTLTFLTLALAAATSAVAIPVEALPTTITPTSTSTTSSVPTTSVLTSSNIVAPAPSSTGEAPLETPDWNWAAGTLALIERAALGDSTSFANRRVGDADNKADDSSVKDKETESDFKEEEIAPTPSSTAIPTEALAWDWAAAALAFMESNEFGDATSFANRRVGAESEKEDESNAIEETKGGEDAKPLDEAAKESIGNLRRPSLPLQTASPEKEEQIKPTKSNADFTILTQTSLLTTVATPSVTAQTPTSTTTMEVEPTKAGM</sequence>
<feature type="compositionally biased region" description="Basic and acidic residues" evidence="1">
    <location>
        <begin position="98"/>
        <end position="119"/>
    </location>
</feature>